<dbReference type="Proteomes" id="UP000075883">
    <property type="component" value="Unassembled WGS sequence"/>
</dbReference>
<dbReference type="InterPro" id="IPR011989">
    <property type="entry name" value="ARM-like"/>
</dbReference>
<comment type="similarity">
    <text evidence="3">Belongs to the exportin family.</text>
</comment>
<evidence type="ECO:0000259" key="10">
    <source>
        <dbReference type="PROSITE" id="PS50166"/>
    </source>
</evidence>
<evidence type="ECO:0000256" key="2">
    <source>
        <dbReference type="ARBA" id="ARBA00004496"/>
    </source>
</evidence>
<keyword evidence="12" id="KW-1185">Reference proteome</keyword>
<feature type="region of interest" description="Disordered" evidence="9">
    <location>
        <begin position="22"/>
        <end position="44"/>
    </location>
</feature>
<dbReference type="InterPro" id="IPR016024">
    <property type="entry name" value="ARM-type_fold"/>
</dbReference>
<keyword evidence="7" id="KW-0539">Nucleus</keyword>
<evidence type="ECO:0000256" key="3">
    <source>
        <dbReference type="ARBA" id="ARBA00009466"/>
    </source>
</evidence>
<dbReference type="EnsemblMetazoa" id="ACUA002416-RA">
    <property type="protein sequence ID" value="ACUA002416-PA"/>
    <property type="gene ID" value="ACUA002416"/>
</dbReference>
<accession>A0A182LUP4</accession>
<evidence type="ECO:0000256" key="5">
    <source>
        <dbReference type="ARBA" id="ARBA00022490"/>
    </source>
</evidence>
<evidence type="ECO:0000313" key="12">
    <source>
        <dbReference type="Proteomes" id="UP000075883"/>
    </source>
</evidence>
<organism evidence="11 12">
    <name type="scientific">Anopheles culicifacies</name>
    <dbReference type="NCBI Taxonomy" id="139723"/>
    <lineage>
        <taxon>Eukaryota</taxon>
        <taxon>Metazoa</taxon>
        <taxon>Ecdysozoa</taxon>
        <taxon>Arthropoda</taxon>
        <taxon>Hexapoda</taxon>
        <taxon>Insecta</taxon>
        <taxon>Pterygota</taxon>
        <taxon>Neoptera</taxon>
        <taxon>Endopterygota</taxon>
        <taxon>Diptera</taxon>
        <taxon>Nematocera</taxon>
        <taxon>Culicoidea</taxon>
        <taxon>Culicidae</taxon>
        <taxon>Anophelinae</taxon>
        <taxon>Anopheles</taxon>
        <taxon>culicifacies species complex</taxon>
    </lineage>
</organism>
<evidence type="ECO:0000256" key="8">
    <source>
        <dbReference type="ARBA" id="ARBA00040444"/>
    </source>
</evidence>
<dbReference type="EMBL" id="AXCM01001160">
    <property type="status" value="NOT_ANNOTATED_CDS"/>
    <property type="molecule type" value="Genomic_DNA"/>
</dbReference>
<feature type="compositionally biased region" description="Basic and acidic residues" evidence="9">
    <location>
        <begin position="34"/>
        <end position="44"/>
    </location>
</feature>
<dbReference type="GO" id="GO:0006611">
    <property type="term" value="P:protein export from nucleus"/>
    <property type="evidence" value="ECO:0007669"/>
    <property type="project" value="TreeGrafter"/>
</dbReference>
<dbReference type="STRING" id="139723.A0A182LUP4"/>
<sequence>MDETYLKNLETAAHIIMVGGNVNRTSSSNRRKGKGVEVKNKGTPEDLGMRARQRLFSSLSIHPQRLAYVAPPNSITNQQRQESEQIFTSFRKTKTPYALCQAILEKSSVDLVLFEAADVLKKTVVGEWKFIAEQDRASLRQYLLNYVIQRDAPVFIRDKLLQVVAIMIKRASLEDHGAERGQILEETKKMLTSGELKQQILSCSIMLAILEEYCNIVRSDDTGLNTLEHFKAKKQFEDSDLLKTFCMTLQAMVAIVNSFDTSNSMQMYLFKQLLTVMETVLTWGFLLPNLRNMRVRHSLSKSIIDTSETVTKALHAPPLRLQAQWKSVIFDPKVLEVFFHTYWKLREIDDLQPKALTCILQLSTLRGPIITENIDESMSYLANYLTHFLSLMTNIEIKDKEAYSFSLILRKLFQFLPTDMLKMLPNSLFDASMQQCFTLTMKFFEQSAAEESVAPDEALYVDALSNMLGIWLAFFDDKRNYPIEPMLPYIMQMFEKYVQCHLAPPQGIRGATGRDGDGGDNEITELEESDRERFKEQLTVMGFFGRQILQHALGLLAKLLEDRTRKLGTHLHMLHASQSLSISDGVNLENLFEDLHWLLLISGHVIAMESVGETPMIPEPILTFCKQQVDSGATDVTNSLKLLASPNQDIQEIPNAESNVDPVIRLMAAGFRLCELEKTAIEVRMYQFLSPELSATTMWFLRHWCGTYVMSPYEPSANHIFSNAFGVGTAGALWVINYLLNKICLNAQNLRGEPAVMEETIELLLALQQNRFRAQTIFNSEYFRSICDLKSFELPMTVKRKLLRCFISIGGSIEGEEIRSEYIMRIVQGTKEKFNLLQTTLQQHAHLHQSEQFKLKVIEVLEETIGCVEGAFDNLMLILFNEIEPICKQLSTFMSVYRNDTVIVELVLELLKELEKSAEVKEVRAALHQYSMDVIGVYVKNNSNRISLDPTNNERDPQDLILILKLLHGISASRVDTSEETLQQASDVCIFGLTNIVPLITSDLIRYPELCYQYYITITAFVDSKPHVVPALHPDFLKQLVASVELGLTSFTSEVELKCVEFIEAFAQVVRLHNNNESLVSQLLQSFLKLMLDMTIGQKIDWNNTSDWYKAMYTVICCFPQTFKDMIQSFLQEHVDSSTDKAKEMIGESLVRLNQIEFIHLRLMKVRFVDWYDRFVSLGNV</sequence>
<dbReference type="GO" id="GO:0005737">
    <property type="term" value="C:cytoplasm"/>
    <property type="evidence" value="ECO:0007669"/>
    <property type="project" value="UniProtKB-SubCell"/>
</dbReference>
<keyword evidence="5" id="KW-0963">Cytoplasm</keyword>
<proteinExistence type="inferred from homology"/>
<evidence type="ECO:0000256" key="9">
    <source>
        <dbReference type="SAM" id="MobiDB-lite"/>
    </source>
</evidence>
<dbReference type="PANTHER" id="PTHR12596:SF1">
    <property type="entry name" value="EXPORTIN-4"/>
    <property type="match status" value="1"/>
</dbReference>
<reference evidence="12" key="1">
    <citation type="submission" date="2013-09" db="EMBL/GenBank/DDBJ databases">
        <title>The Genome Sequence of Anopheles culicifacies species A.</title>
        <authorList>
            <consortium name="The Broad Institute Genomics Platform"/>
            <person name="Neafsey D.E."/>
            <person name="Besansky N."/>
            <person name="Howell P."/>
            <person name="Walton C."/>
            <person name="Young S.K."/>
            <person name="Zeng Q."/>
            <person name="Gargeya S."/>
            <person name="Fitzgerald M."/>
            <person name="Haas B."/>
            <person name="Abouelleil A."/>
            <person name="Allen A.W."/>
            <person name="Alvarado L."/>
            <person name="Arachchi H.M."/>
            <person name="Berlin A.M."/>
            <person name="Chapman S.B."/>
            <person name="Gainer-Dewar J."/>
            <person name="Goldberg J."/>
            <person name="Griggs A."/>
            <person name="Gujja S."/>
            <person name="Hansen M."/>
            <person name="Howarth C."/>
            <person name="Imamovic A."/>
            <person name="Ireland A."/>
            <person name="Larimer J."/>
            <person name="McCowan C."/>
            <person name="Murphy C."/>
            <person name="Pearson M."/>
            <person name="Poon T.W."/>
            <person name="Priest M."/>
            <person name="Roberts A."/>
            <person name="Saif S."/>
            <person name="Shea T."/>
            <person name="Sisk P."/>
            <person name="Sykes S."/>
            <person name="Wortman J."/>
            <person name="Nusbaum C."/>
            <person name="Birren B."/>
        </authorList>
    </citation>
    <scope>NUCLEOTIDE SEQUENCE [LARGE SCALE GENOMIC DNA]</scope>
    <source>
        <strain evidence="12">A-37</strain>
    </source>
</reference>
<name>A0A182LUP4_9DIPT</name>
<dbReference type="GO" id="GO:0005643">
    <property type="term" value="C:nuclear pore"/>
    <property type="evidence" value="ECO:0007669"/>
    <property type="project" value="TreeGrafter"/>
</dbReference>
<dbReference type="InterPro" id="IPR001494">
    <property type="entry name" value="Importin-beta_N"/>
</dbReference>
<dbReference type="AlphaFoldDB" id="A0A182LUP4"/>
<evidence type="ECO:0000256" key="7">
    <source>
        <dbReference type="ARBA" id="ARBA00023242"/>
    </source>
</evidence>
<reference evidence="11" key="2">
    <citation type="submission" date="2020-05" db="UniProtKB">
        <authorList>
            <consortium name="EnsemblMetazoa"/>
        </authorList>
    </citation>
    <scope>IDENTIFICATION</scope>
    <source>
        <strain evidence="11">A-37</strain>
    </source>
</reference>
<dbReference type="VEuPathDB" id="VectorBase:ACUA002416"/>
<keyword evidence="4" id="KW-0813">Transport</keyword>
<comment type="subcellular location">
    <subcellularLocation>
        <location evidence="2">Cytoplasm</location>
    </subcellularLocation>
    <subcellularLocation>
        <location evidence="1">Nucleus</location>
    </subcellularLocation>
</comment>
<dbReference type="GO" id="GO:0031267">
    <property type="term" value="F:small GTPase binding"/>
    <property type="evidence" value="ECO:0007669"/>
    <property type="project" value="InterPro"/>
</dbReference>
<dbReference type="GO" id="GO:0005049">
    <property type="term" value="F:nuclear export signal receptor activity"/>
    <property type="evidence" value="ECO:0007669"/>
    <property type="project" value="InterPro"/>
</dbReference>
<feature type="domain" description="Importin N-terminal" evidence="10">
    <location>
        <begin position="83"/>
        <end position="149"/>
    </location>
</feature>
<dbReference type="SUPFAM" id="SSF48371">
    <property type="entry name" value="ARM repeat"/>
    <property type="match status" value="2"/>
</dbReference>
<dbReference type="PROSITE" id="PS50166">
    <property type="entry name" value="IMPORTIN_B_NT"/>
    <property type="match status" value="1"/>
</dbReference>
<dbReference type="InterPro" id="IPR044189">
    <property type="entry name" value="XPO4/7-like"/>
</dbReference>
<dbReference type="Gene3D" id="1.25.10.10">
    <property type="entry name" value="Leucine-rich Repeat Variant"/>
    <property type="match status" value="2"/>
</dbReference>
<evidence type="ECO:0000256" key="4">
    <source>
        <dbReference type="ARBA" id="ARBA00022448"/>
    </source>
</evidence>
<dbReference type="PANTHER" id="PTHR12596">
    <property type="entry name" value="EXPORTIN 4,7-RELATED"/>
    <property type="match status" value="1"/>
</dbReference>
<keyword evidence="6" id="KW-0653">Protein transport</keyword>
<evidence type="ECO:0000256" key="1">
    <source>
        <dbReference type="ARBA" id="ARBA00004123"/>
    </source>
</evidence>
<evidence type="ECO:0000256" key="6">
    <source>
        <dbReference type="ARBA" id="ARBA00022927"/>
    </source>
</evidence>
<protein>
    <recommendedName>
        <fullName evidence="8">Exportin-4</fullName>
    </recommendedName>
</protein>
<evidence type="ECO:0000313" key="11">
    <source>
        <dbReference type="EnsemblMetazoa" id="ACUA002416-PA"/>
    </source>
</evidence>